<dbReference type="Proteomes" id="UP000821865">
    <property type="component" value="Chromosome 1"/>
</dbReference>
<name>A0ACB8E386_DERSI</name>
<evidence type="ECO:0000313" key="2">
    <source>
        <dbReference type="Proteomes" id="UP000821865"/>
    </source>
</evidence>
<gene>
    <name evidence="1" type="ORF">HPB49_023340</name>
</gene>
<accession>A0ACB8E386</accession>
<comment type="caution">
    <text evidence="1">The sequence shown here is derived from an EMBL/GenBank/DDBJ whole genome shotgun (WGS) entry which is preliminary data.</text>
</comment>
<reference evidence="1" key="1">
    <citation type="submission" date="2020-05" db="EMBL/GenBank/DDBJ databases">
        <title>Large-scale comparative analyses of tick genomes elucidate their genetic diversity and vector capacities.</title>
        <authorList>
            <person name="Jia N."/>
            <person name="Wang J."/>
            <person name="Shi W."/>
            <person name="Du L."/>
            <person name="Sun Y."/>
            <person name="Zhan W."/>
            <person name="Jiang J."/>
            <person name="Wang Q."/>
            <person name="Zhang B."/>
            <person name="Ji P."/>
            <person name="Sakyi L.B."/>
            <person name="Cui X."/>
            <person name="Yuan T."/>
            <person name="Jiang B."/>
            <person name="Yang W."/>
            <person name="Lam T.T.-Y."/>
            <person name="Chang Q."/>
            <person name="Ding S."/>
            <person name="Wang X."/>
            <person name="Zhu J."/>
            <person name="Ruan X."/>
            <person name="Zhao L."/>
            <person name="Wei J."/>
            <person name="Que T."/>
            <person name="Du C."/>
            <person name="Cheng J."/>
            <person name="Dai P."/>
            <person name="Han X."/>
            <person name="Huang E."/>
            <person name="Gao Y."/>
            <person name="Liu J."/>
            <person name="Shao H."/>
            <person name="Ye R."/>
            <person name="Li L."/>
            <person name="Wei W."/>
            <person name="Wang X."/>
            <person name="Wang C."/>
            <person name="Yang T."/>
            <person name="Huo Q."/>
            <person name="Li W."/>
            <person name="Guo W."/>
            <person name="Chen H."/>
            <person name="Zhou L."/>
            <person name="Ni X."/>
            <person name="Tian J."/>
            <person name="Zhou Y."/>
            <person name="Sheng Y."/>
            <person name="Liu T."/>
            <person name="Pan Y."/>
            <person name="Xia L."/>
            <person name="Li J."/>
            <person name="Zhao F."/>
            <person name="Cao W."/>
        </authorList>
    </citation>
    <scope>NUCLEOTIDE SEQUENCE</scope>
    <source>
        <strain evidence="1">Dsil-2018</strain>
    </source>
</reference>
<keyword evidence="2" id="KW-1185">Reference proteome</keyword>
<dbReference type="EMBL" id="CM023470">
    <property type="protein sequence ID" value="KAH7981357.1"/>
    <property type="molecule type" value="Genomic_DNA"/>
</dbReference>
<proteinExistence type="predicted"/>
<evidence type="ECO:0000313" key="1">
    <source>
        <dbReference type="EMBL" id="KAH7981357.1"/>
    </source>
</evidence>
<sequence length="119" mass="12544">MGRCVLSMEVGGLPHGSTALGQRAPAEDVVFWRPFAPAAGLHGGADSCLDGSAADEAPRPPDACRRRPPVGLAPSPNSAFRPVRVKRLQCSYCGVSFLNNGELVGHLRVHTGTRAQMAR</sequence>
<protein>
    <submittedName>
        <fullName evidence="1">Uncharacterized protein</fullName>
    </submittedName>
</protein>
<organism evidence="1 2">
    <name type="scientific">Dermacentor silvarum</name>
    <name type="common">Tick</name>
    <dbReference type="NCBI Taxonomy" id="543639"/>
    <lineage>
        <taxon>Eukaryota</taxon>
        <taxon>Metazoa</taxon>
        <taxon>Ecdysozoa</taxon>
        <taxon>Arthropoda</taxon>
        <taxon>Chelicerata</taxon>
        <taxon>Arachnida</taxon>
        <taxon>Acari</taxon>
        <taxon>Parasitiformes</taxon>
        <taxon>Ixodida</taxon>
        <taxon>Ixodoidea</taxon>
        <taxon>Ixodidae</taxon>
        <taxon>Rhipicephalinae</taxon>
        <taxon>Dermacentor</taxon>
    </lineage>
</organism>